<proteinExistence type="inferred from homology"/>
<dbReference type="Pfam" id="PF05649">
    <property type="entry name" value="Peptidase_M13_N"/>
    <property type="match status" value="1"/>
</dbReference>
<evidence type="ECO:0000256" key="7">
    <source>
        <dbReference type="ARBA" id="ARBA00023049"/>
    </source>
</evidence>
<dbReference type="Gene3D" id="1.10.1380.10">
    <property type="entry name" value="Neutral endopeptidase , domain2"/>
    <property type="match status" value="1"/>
</dbReference>
<name>A0AAE2D8T1_SCHME</name>
<dbReference type="PANTHER" id="PTHR11733:SF167">
    <property type="entry name" value="FI17812P1-RELATED"/>
    <property type="match status" value="1"/>
</dbReference>
<feature type="domain" description="Peptidase M13 N-terminal" evidence="9">
    <location>
        <begin position="49"/>
        <end position="419"/>
    </location>
</feature>
<keyword evidence="11" id="KW-1185">Reference proteome</keyword>
<dbReference type="InterPro" id="IPR008753">
    <property type="entry name" value="Peptidase_M13_N"/>
</dbReference>
<dbReference type="InterPro" id="IPR042089">
    <property type="entry name" value="Peptidase_M13_dom_2"/>
</dbReference>
<evidence type="ECO:0000256" key="4">
    <source>
        <dbReference type="ARBA" id="ARBA00022723"/>
    </source>
</evidence>
<dbReference type="AlphaFoldDB" id="A0AAE2D8T1"/>
<accession>A0AAE2D8T1</accession>
<comment type="caution">
    <text evidence="10">The sequence shown here is derived from an EMBL/GenBank/DDBJ whole genome shotgun (WGS) entry which is preliminary data.</text>
</comment>
<feature type="non-terminal residue" evidence="10">
    <location>
        <position position="690"/>
    </location>
</feature>
<reference evidence="10" key="2">
    <citation type="journal article" date="2023" name="Infect Dis Poverty">
        <title>Chromosome-scale genome of the human blood fluke Schistosoma mekongi and its implications for public health.</title>
        <authorList>
            <person name="Zhou M."/>
            <person name="Xu L."/>
            <person name="Xu D."/>
            <person name="Chen W."/>
            <person name="Khan J."/>
            <person name="Hu Y."/>
            <person name="Huang H."/>
            <person name="Wei H."/>
            <person name="Zhang Y."/>
            <person name="Chusongsang P."/>
            <person name="Tanasarnprasert K."/>
            <person name="Hu X."/>
            <person name="Limpanont Y."/>
            <person name="Lv Z."/>
        </authorList>
    </citation>
    <scope>NUCLEOTIDE SEQUENCE</scope>
    <source>
        <strain evidence="10">LV_2022a</strain>
    </source>
</reference>
<protein>
    <submittedName>
        <fullName evidence="10">Uncharacterized protein</fullName>
    </submittedName>
</protein>
<comment type="cofactor">
    <cofactor evidence="1">
        <name>Zn(2+)</name>
        <dbReference type="ChEBI" id="CHEBI:29105"/>
    </cofactor>
</comment>
<keyword evidence="3" id="KW-0645">Protease</keyword>
<evidence type="ECO:0000256" key="6">
    <source>
        <dbReference type="ARBA" id="ARBA00022833"/>
    </source>
</evidence>
<comment type="similarity">
    <text evidence="2">Belongs to the peptidase M13 family.</text>
</comment>
<keyword evidence="7" id="KW-0482">Metalloprotease</keyword>
<dbReference type="Gene3D" id="3.40.390.10">
    <property type="entry name" value="Collagenase (Catalytic Domain)"/>
    <property type="match status" value="1"/>
</dbReference>
<dbReference type="GO" id="GO:0046872">
    <property type="term" value="F:metal ion binding"/>
    <property type="evidence" value="ECO:0007669"/>
    <property type="project" value="UniProtKB-KW"/>
</dbReference>
<evidence type="ECO:0000256" key="2">
    <source>
        <dbReference type="ARBA" id="ARBA00007357"/>
    </source>
</evidence>
<dbReference type="CDD" id="cd08662">
    <property type="entry name" value="M13"/>
    <property type="match status" value="1"/>
</dbReference>
<evidence type="ECO:0000256" key="5">
    <source>
        <dbReference type="ARBA" id="ARBA00022801"/>
    </source>
</evidence>
<reference evidence="10" key="1">
    <citation type="submission" date="2022-04" db="EMBL/GenBank/DDBJ databases">
        <authorList>
            <person name="Xu L."/>
            <person name="Lv Z."/>
        </authorList>
    </citation>
    <scope>NUCLEOTIDE SEQUENCE</scope>
    <source>
        <strain evidence="10">LV_2022a</strain>
    </source>
</reference>
<dbReference type="PANTHER" id="PTHR11733">
    <property type="entry name" value="ZINC METALLOPROTEASE FAMILY M13 NEPRILYSIN-RELATED"/>
    <property type="match status" value="1"/>
</dbReference>
<dbReference type="SUPFAM" id="SSF55486">
    <property type="entry name" value="Metalloproteases ('zincins'), catalytic domain"/>
    <property type="match status" value="1"/>
</dbReference>
<keyword evidence="4" id="KW-0479">Metal-binding</keyword>
<dbReference type="Proteomes" id="UP001292079">
    <property type="component" value="Unassembled WGS sequence"/>
</dbReference>
<keyword evidence="6" id="KW-0862">Zinc</keyword>
<sequence length="690" mass="79379">LIIVVVCSVIAVILVSVSIALGVIYSRATSNVNGIRTGDTNVSFIQNACDDFYKFACYDWERQNPLSDEIESFTTFDEVQRNIDKYFWEILSNDSNSKDDPKLEEAKVFYKSCINSRSLDSMRLSYYRMIYEHLGEWDLIPSIPQKLNISDGTKKNLNLTDYVLPTLIETGHSLLFSLKVNPATRLIEIAPDLLPVDVSTDSEKVSAFEQEFYETAFLLGVDKSTKKQLKDAFDMMIRLHRKSSAPFDFDRAVTIDGLNSSCPQIQWMDVFKKLQDETGIDYSNTPITLKLGTQLSERCRKYASEAAKFKGVFQTMMIMHFILQQSNYALKPIIPGEHDPSRSSSQLHFDVQCIDRVKDGFKWTLERYYLQSHVNETHKAQAMYIILNTKNVLLDSIPNISWLDPQQKLDLSDKIRSFDIYGLYLDFIRLKESRSTVSDHKMKEDDYYLNEFLIRQVNHMDTLKQALFDYHTSITEEPTFEPVVYYSRRDNGVNLYAGFLEHARNDSRDDLSRNILRVGFTLAHEFMHVISNQRLSGDTTKVRASTQLQNSLFLAVQNKSQCLRDQYVTRGAIGERMWKFGVLDEIIADNVGLNLSFNLYRRLIQKKNPDHVSEGLNATLSSDRDFFLQLAKSFCGHRKGKALMKYEDEDPHVLERHRINGAFSNSKEFAVAYGCAVGSPMHPVHKCTLY</sequence>
<keyword evidence="5" id="KW-0378">Hydrolase</keyword>
<organism evidence="10 11">
    <name type="scientific">Schistosoma mekongi</name>
    <name type="common">Parasitic worm</name>
    <dbReference type="NCBI Taxonomy" id="38744"/>
    <lineage>
        <taxon>Eukaryota</taxon>
        <taxon>Metazoa</taxon>
        <taxon>Spiralia</taxon>
        <taxon>Lophotrochozoa</taxon>
        <taxon>Platyhelminthes</taxon>
        <taxon>Trematoda</taxon>
        <taxon>Digenea</taxon>
        <taxon>Strigeidida</taxon>
        <taxon>Schistosomatoidea</taxon>
        <taxon>Schistosomatidae</taxon>
        <taxon>Schistosoma</taxon>
    </lineage>
</organism>
<dbReference type="EMBL" id="JALJAT010000001">
    <property type="protein sequence ID" value="KAK4474325.1"/>
    <property type="molecule type" value="Genomic_DNA"/>
</dbReference>
<gene>
    <name evidence="10" type="ORF">MN116_000409</name>
</gene>
<evidence type="ECO:0000256" key="1">
    <source>
        <dbReference type="ARBA" id="ARBA00001947"/>
    </source>
</evidence>
<dbReference type="GO" id="GO:0004222">
    <property type="term" value="F:metalloendopeptidase activity"/>
    <property type="evidence" value="ECO:0007669"/>
    <property type="project" value="InterPro"/>
</dbReference>
<evidence type="ECO:0000313" key="11">
    <source>
        <dbReference type="Proteomes" id="UP001292079"/>
    </source>
</evidence>
<evidence type="ECO:0000256" key="3">
    <source>
        <dbReference type="ARBA" id="ARBA00022670"/>
    </source>
</evidence>
<evidence type="ECO:0000259" key="8">
    <source>
        <dbReference type="Pfam" id="PF01431"/>
    </source>
</evidence>
<dbReference type="GO" id="GO:0016485">
    <property type="term" value="P:protein processing"/>
    <property type="evidence" value="ECO:0007669"/>
    <property type="project" value="TreeGrafter"/>
</dbReference>
<feature type="domain" description="Peptidase M13 C-terminal" evidence="8">
    <location>
        <begin position="485"/>
        <end position="688"/>
    </location>
</feature>
<dbReference type="GO" id="GO:0005886">
    <property type="term" value="C:plasma membrane"/>
    <property type="evidence" value="ECO:0007669"/>
    <property type="project" value="TreeGrafter"/>
</dbReference>
<dbReference type="InterPro" id="IPR018497">
    <property type="entry name" value="Peptidase_M13_C"/>
</dbReference>
<dbReference type="InterPro" id="IPR024079">
    <property type="entry name" value="MetalloPept_cat_dom_sf"/>
</dbReference>
<dbReference type="PROSITE" id="PS51885">
    <property type="entry name" value="NEPRILYSIN"/>
    <property type="match status" value="1"/>
</dbReference>
<evidence type="ECO:0000313" key="10">
    <source>
        <dbReference type="EMBL" id="KAK4474325.1"/>
    </source>
</evidence>
<dbReference type="Pfam" id="PF01431">
    <property type="entry name" value="Peptidase_M13"/>
    <property type="match status" value="1"/>
</dbReference>
<evidence type="ECO:0000259" key="9">
    <source>
        <dbReference type="Pfam" id="PF05649"/>
    </source>
</evidence>
<dbReference type="InterPro" id="IPR000718">
    <property type="entry name" value="Peptidase_M13"/>
</dbReference>